<evidence type="ECO:0000313" key="1">
    <source>
        <dbReference type="EMBL" id="AIU93414.1"/>
    </source>
</evidence>
<keyword evidence="1" id="KW-0614">Plasmid</keyword>
<proteinExistence type="predicted"/>
<dbReference type="EMBL" id="KJ003839">
    <property type="protein sequence ID" value="AIU93414.1"/>
    <property type="molecule type" value="Genomic_DNA"/>
</dbReference>
<geneLocation type="plasmid" evidence="1">
    <name>pNDM-AP</name>
</geneLocation>
<reference evidence="1" key="1">
    <citation type="submission" date="2013-12" db="EMBL/GenBank/DDBJ databases">
        <title>Acinetobacter pitti plasmid metallo-beta-lactamase NDM-1 gene, complete sequence.</title>
        <authorList>
            <person name="Fu Y."/>
            <person name="Jiang Y."/>
            <person name="Yu Y."/>
        </authorList>
    </citation>
    <scope>NUCLEOTIDE SEQUENCE</scope>
    <source>
        <strain evidence="1">Acinetobacter pitti</strain>
        <plasmid evidence="1">pNDM-AP</plasmid>
    </source>
</reference>
<dbReference type="GeneID" id="66213466"/>
<name>A0A097SPG0_ACIPI</name>
<gene>
    <name evidence="1" type="ORF">ABC8415_0010</name>
</gene>
<dbReference type="RefSeq" id="WP_005000193.1">
    <property type="nucleotide sequence ID" value="NZ_CAKNBO010000068.1"/>
</dbReference>
<sequence>MNNIFTKLDTKKIVIELLNAFEKANFDYYSRAYLESPKGTFCVSFGNCQMQDANIITIYIDKAPHEFYFTHEHSNIAEAHHEAINLFKQILDFYFTYLKQT</sequence>
<protein>
    <submittedName>
        <fullName evidence="1">Uncharacterized protein</fullName>
    </submittedName>
</protein>
<accession>A0A097SPG0</accession>
<dbReference type="AlphaFoldDB" id="A0A097SPG0"/>
<organism evidence="1">
    <name type="scientific">Acinetobacter pittii</name>
    <name type="common">Acinetobacter genomosp. 3</name>
    <dbReference type="NCBI Taxonomy" id="48296"/>
    <lineage>
        <taxon>Bacteria</taxon>
        <taxon>Pseudomonadati</taxon>
        <taxon>Pseudomonadota</taxon>
        <taxon>Gammaproteobacteria</taxon>
        <taxon>Moraxellales</taxon>
        <taxon>Moraxellaceae</taxon>
        <taxon>Acinetobacter</taxon>
        <taxon>Acinetobacter calcoaceticus/baumannii complex</taxon>
    </lineage>
</organism>